<comment type="pathway">
    <text evidence="13">Amine and polyamine biosynthesis; spermidine biosynthesis; spermidine from putrescine: step 1/1.</text>
</comment>
<evidence type="ECO:0000256" key="12">
    <source>
        <dbReference type="ARBA" id="ARBA00048874"/>
    </source>
</evidence>
<evidence type="ECO:0000256" key="13">
    <source>
        <dbReference type="HAMAP-Rule" id="MF_00198"/>
    </source>
</evidence>
<evidence type="ECO:0000256" key="6">
    <source>
        <dbReference type="ARBA" id="ARBA00023066"/>
    </source>
</evidence>
<keyword evidence="6 13" id="KW-0745">Spermidine biosynthesis</keyword>
<dbReference type="Gene3D" id="2.30.140.10">
    <property type="entry name" value="Spermidine synthase, tetramerisation domain"/>
    <property type="match status" value="1"/>
</dbReference>
<dbReference type="InterPro" id="IPR003826">
    <property type="entry name" value="AdoMetDC_fam_prok"/>
</dbReference>
<feature type="binding site" evidence="13">
    <location>
        <begin position="246"/>
        <end position="247"/>
    </location>
    <ligand>
        <name>S-methyl-5'-thioadenosine</name>
        <dbReference type="ChEBI" id="CHEBI:17509"/>
    </ligand>
</feature>
<comment type="subunit">
    <text evidence="13">Homodimer or homotetramer.</text>
</comment>
<dbReference type="Proteomes" id="UP000612361">
    <property type="component" value="Unassembled WGS sequence"/>
</dbReference>
<proteinExistence type="inferred from homology"/>
<feature type="binding site" evidence="13">
    <location>
        <position position="271"/>
    </location>
    <ligand>
        <name>S-methyl-5'-thioadenosine</name>
        <dbReference type="ChEBI" id="CHEBI:17509"/>
    </ligand>
</feature>
<keyword evidence="9" id="KW-0456">Lyase</keyword>
<dbReference type="Pfam" id="PF02675">
    <property type="entry name" value="AdoMet_dc"/>
    <property type="match status" value="1"/>
</dbReference>
<dbReference type="CDD" id="cd02440">
    <property type="entry name" value="AdoMet_MTases"/>
    <property type="match status" value="1"/>
</dbReference>
<dbReference type="InterPro" id="IPR037163">
    <property type="entry name" value="Spermidine_synt_N_sf"/>
</dbReference>
<evidence type="ECO:0000256" key="3">
    <source>
        <dbReference type="ARBA" id="ARBA00022679"/>
    </source>
</evidence>
<dbReference type="PANTHER" id="PTHR43317">
    <property type="entry name" value="THERMOSPERMINE SYNTHASE ACAULIS5"/>
    <property type="match status" value="1"/>
</dbReference>
<dbReference type="AlphaFoldDB" id="A0A923I7M9"/>
<evidence type="ECO:0000256" key="1">
    <source>
        <dbReference type="ARBA" id="ARBA00001928"/>
    </source>
</evidence>
<comment type="function">
    <text evidence="13">Catalyzes the irreversible transfer of a propylamine group from the amino donor S-adenosylmethioninamine (decarboxy-AdoMet) to putrescine (1,4-diaminobutane) to yield spermidine.</text>
</comment>
<organism evidence="16 17">
    <name type="scientific">Undibacterium rugosum</name>
    <dbReference type="NCBI Taxonomy" id="2762291"/>
    <lineage>
        <taxon>Bacteria</taxon>
        <taxon>Pseudomonadati</taxon>
        <taxon>Pseudomonadota</taxon>
        <taxon>Betaproteobacteria</taxon>
        <taxon>Burkholderiales</taxon>
        <taxon>Oxalobacteraceae</taxon>
        <taxon>Undibacterium</taxon>
    </lineage>
</organism>
<evidence type="ECO:0000256" key="9">
    <source>
        <dbReference type="ARBA" id="ARBA00023239"/>
    </source>
</evidence>
<feature type="binding site" evidence="13">
    <location>
        <position position="139"/>
    </location>
    <ligand>
        <name>S-methyl-5'-thioadenosine</name>
        <dbReference type="ChEBI" id="CHEBI:17509"/>
    </ligand>
</feature>
<feature type="binding site" evidence="13">
    <location>
        <position position="214"/>
    </location>
    <ligand>
        <name>S-methyl-5'-thioadenosine</name>
        <dbReference type="ChEBI" id="CHEBI:17509"/>
    </ligand>
</feature>
<dbReference type="EC" id="2.5.1.16" evidence="13"/>
<dbReference type="PANTHER" id="PTHR43317:SF1">
    <property type="entry name" value="THERMOSPERMINE SYNTHASE ACAULIS5"/>
    <property type="match status" value="1"/>
</dbReference>
<gene>
    <name evidence="13 16" type="primary">speE</name>
    <name evidence="16" type="ORF">H8K47_17325</name>
</gene>
<comment type="catalytic activity">
    <reaction evidence="12">
        <text>S-adenosyl 3-(methylsulfanyl)propylamine + spermidine = thermospermine + S-methyl-5'-thioadenosine + H(+)</text>
        <dbReference type="Rhea" id="RHEA:30515"/>
        <dbReference type="ChEBI" id="CHEBI:15378"/>
        <dbReference type="ChEBI" id="CHEBI:17509"/>
        <dbReference type="ChEBI" id="CHEBI:57443"/>
        <dbReference type="ChEBI" id="CHEBI:57834"/>
        <dbReference type="ChEBI" id="CHEBI:59903"/>
        <dbReference type="EC" id="2.5.1.79"/>
    </reaction>
</comment>
<feature type="binding site" evidence="13">
    <location>
        <position position="194"/>
    </location>
    <ligand>
        <name>spermidine</name>
        <dbReference type="ChEBI" id="CHEBI:57834"/>
    </ligand>
</feature>
<keyword evidence="10" id="KW-0704">Schiff base</keyword>
<keyword evidence="11" id="KW-0670">Pyruvate</keyword>
<keyword evidence="8" id="KW-0865">Zymogen</keyword>
<dbReference type="InterPro" id="IPR035246">
    <property type="entry name" value="Spermidine_synt_N"/>
</dbReference>
<accession>A0A923I7M9</accession>
<evidence type="ECO:0000256" key="8">
    <source>
        <dbReference type="ARBA" id="ARBA00023145"/>
    </source>
</evidence>
<comment type="catalytic activity">
    <reaction evidence="13">
        <text>S-adenosyl 3-(methylsulfanyl)propylamine + putrescine = S-methyl-5'-thioadenosine + spermidine + H(+)</text>
        <dbReference type="Rhea" id="RHEA:12721"/>
        <dbReference type="ChEBI" id="CHEBI:15378"/>
        <dbReference type="ChEBI" id="CHEBI:17509"/>
        <dbReference type="ChEBI" id="CHEBI:57443"/>
        <dbReference type="ChEBI" id="CHEBI:57834"/>
        <dbReference type="ChEBI" id="CHEBI:326268"/>
        <dbReference type="EC" id="2.5.1.16"/>
    </reaction>
</comment>
<evidence type="ECO:0000313" key="16">
    <source>
        <dbReference type="EMBL" id="MBC3937121.1"/>
    </source>
</evidence>
<dbReference type="Gene3D" id="3.40.50.150">
    <property type="entry name" value="Vaccinia Virus protein VP39"/>
    <property type="match status" value="1"/>
</dbReference>
<evidence type="ECO:0000256" key="10">
    <source>
        <dbReference type="ARBA" id="ARBA00023270"/>
    </source>
</evidence>
<keyword evidence="17" id="KW-1185">Reference proteome</keyword>
<evidence type="ECO:0000256" key="2">
    <source>
        <dbReference type="ARBA" id="ARBA00007867"/>
    </source>
</evidence>
<evidence type="ECO:0000256" key="14">
    <source>
        <dbReference type="PROSITE-ProRule" id="PRU00354"/>
    </source>
</evidence>
<evidence type="ECO:0000256" key="4">
    <source>
        <dbReference type="ARBA" id="ARBA00022793"/>
    </source>
</evidence>
<dbReference type="Gene3D" id="3.60.90.10">
    <property type="entry name" value="S-adenosylmethionine decarboxylase"/>
    <property type="match status" value="1"/>
</dbReference>
<sequence length="408" mass="45912">MSLFLEADLLSAFIASCVKDTGLALVGEKYVSFSNPDHSPAGVTGTALLAESHVALHTWPELKAVTLDVYVCNFMQDNSLKAHQLLELLIRRFNPVRCTRQELQRGRIQPDLVTEALSTATHYRTQLQQRIMQTQSQFQQIEIADTHDFGRIMRIDQAMMTSEKDEFFYHENLVHPAAITHPEPKTALIIGGGDGGSSRQLLQHPSIERIVLCEIDEEVVSIARQYLTAIHQGALDNAKVEHVYADGFAYVQNSEEQFDLILLDLTDPLSPDGSSLAATCMTEDFFHQCCARLTTQGMLVMHLGSPFYHPQRYRDTLKKLAAAFPLVRPYSVFIPLYGAEWGMAVASMAADPLALTGSTVKQRIEHRGLQNCHYYNEQTHQAQFAIPNYLRDLMPDPTYRNDREKACV</sequence>
<dbReference type="GO" id="GO:0004766">
    <property type="term" value="F:spermidine synthase activity"/>
    <property type="evidence" value="ECO:0007669"/>
    <property type="project" value="UniProtKB-UniRule"/>
</dbReference>
<keyword evidence="7 13" id="KW-0620">Polyamine biosynthesis</keyword>
<dbReference type="SUPFAM" id="SSF53335">
    <property type="entry name" value="S-adenosyl-L-methionine-dependent methyltransferases"/>
    <property type="match status" value="1"/>
</dbReference>
<reference evidence="16" key="1">
    <citation type="submission" date="2020-08" db="EMBL/GenBank/DDBJ databases">
        <title>Novel species isolated from subtropical streams in China.</title>
        <authorList>
            <person name="Lu H."/>
        </authorList>
    </citation>
    <scope>NUCLEOTIDE SEQUENCE</scope>
    <source>
        <strain evidence="16">CY7W</strain>
    </source>
</reference>
<dbReference type="InterPro" id="IPR030374">
    <property type="entry name" value="PABS"/>
</dbReference>
<evidence type="ECO:0000256" key="7">
    <source>
        <dbReference type="ARBA" id="ARBA00023115"/>
    </source>
</evidence>
<feature type="active site" description="Proton acceptor" evidence="13 14">
    <location>
        <position position="264"/>
    </location>
</feature>
<dbReference type="NCBIfam" id="NF002010">
    <property type="entry name" value="PRK00811.1"/>
    <property type="match status" value="1"/>
</dbReference>
<dbReference type="GO" id="GO:0010487">
    <property type="term" value="F:thermospermine synthase activity"/>
    <property type="evidence" value="ECO:0007669"/>
    <property type="project" value="UniProtKB-EC"/>
</dbReference>
<dbReference type="InterPro" id="IPR029063">
    <property type="entry name" value="SAM-dependent_MTases_sf"/>
</dbReference>
<dbReference type="EMBL" id="JACOGG010000032">
    <property type="protein sequence ID" value="MBC3937121.1"/>
    <property type="molecule type" value="Genomic_DNA"/>
</dbReference>
<protein>
    <recommendedName>
        <fullName evidence="13">Polyamine aminopropyltransferase</fullName>
    </recommendedName>
    <alternativeName>
        <fullName evidence="13">Putrescine aminopropyltransferase</fullName>
        <shortName evidence="13">PAPT</shortName>
    </alternativeName>
    <alternativeName>
        <fullName evidence="13">Spermidine synthase</fullName>
        <shortName evidence="13">SPDS</shortName>
        <shortName evidence="13">SPDSY</shortName>
        <ecNumber evidence="13">2.5.1.16</ecNumber>
    </alternativeName>
</protein>
<dbReference type="HAMAP" id="MF_00198">
    <property type="entry name" value="Spermidine_synth"/>
    <property type="match status" value="1"/>
</dbReference>
<dbReference type="GO" id="GO:0004014">
    <property type="term" value="F:adenosylmethionine decarboxylase activity"/>
    <property type="evidence" value="ECO:0007669"/>
    <property type="project" value="InterPro"/>
</dbReference>
<feature type="domain" description="PABS" evidence="15">
    <location>
        <begin position="110"/>
        <end position="348"/>
    </location>
</feature>
<comment type="caution">
    <text evidence="13">Lacks conserved residue(s) required for the propagation of feature annotation.</text>
</comment>
<dbReference type="PROSITE" id="PS51006">
    <property type="entry name" value="PABS_2"/>
    <property type="match status" value="1"/>
</dbReference>
<evidence type="ECO:0000256" key="11">
    <source>
        <dbReference type="ARBA" id="ARBA00023317"/>
    </source>
</evidence>
<comment type="cofactor">
    <cofactor evidence="1">
        <name>pyruvate</name>
        <dbReference type="ChEBI" id="CHEBI:15361"/>
    </cofactor>
</comment>
<keyword evidence="5" id="KW-0068">Autocatalytic cleavage</keyword>
<feature type="binding site" evidence="13">
    <location>
        <position position="170"/>
    </location>
    <ligand>
        <name>spermidine</name>
        <dbReference type="ChEBI" id="CHEBI:57834"/>
    </ligand>
</feature>
<dbReference type="InterPro" id="IPR001045">
    <property type="entry name" value="Spermi_synthase"/>
</dbReference>
<comment type="similarity">
    <text evidence="2 13">Belongs to the spermidine/spermine synthase family.</text>
</comment>
<evidence type="ECO:0000256" key="5">
    <source>
        <dbReference type="ARBA" id="ARBA00022813"/>
    </source>
</evidence>
<evidence type="ECO:0000313" key="17">
    <source>
        <dbReference type="Proteomes" id="UP000612361"/>
    </source>
</evidence>
<dbReference type="SUPFAM" id="SSF56276">
    <property type="entry name" value="S-adenosylmethionine decarboxylase"/>
    <property type="match status" value="1"/>
</dbReference>
<dbReference type="Pfam" id="PF17284">
    <property type="entry name" value="Spermine_synt_N"/>
    <property type="match status" value="1"/>
</dbReference>
<keyword evidence="3 13" id="KW-0808">Transferase</keyword>
<evidence type="ECO:0000259" key="15">
    <source>
        <dbReference type="PROSITE" id="PS51006"/>
    </source>
</evidence>
<dbReference type="Pfam" id="PF01564">
    <property type="entry name" value="Spermine_synth"/>
    <property type="match status" value="1"/>
</dbReference>
<keyword evidence="4" id="KW-0210">Decarboxylase</keyword>
<name>A0A923I7M9_9BURK</name>
<dbReference type="InterPro" id="IPR016067">
    <property type="entry name" value="S-AdoMet_deCO2ase_core"/>
</dbReference>
<comment type="caution">
    <text evidence="16">The sequence shown here is derived from an EMBL/GenBank/DDBJ whole genome shotgun (WGS) entry which is preliminary data.</text>
</comment>
<dbReference type="GO" id="GO:0008295">
    <property type="term" value="P:spermidine biosynthetic process"/>
    <property type="evidence" value="ECO:0007669"/>
    <property type="project" value="UniProtKB-UniRule"/>
</dbReference>